<evidence type="ECO:0000256" key="7">
    <source>
        <dbReference type="HAMAP-Rule" id="MF_00011"/>
    </source>
</evidence>
<dbReference type="GO" id="GO:0000287">
    <property type="term" value="F:magnesium ion binding"/>
    <property type="evidence" value="ECO:0007669"/>
    <property type="project" value="UniProtKB-UniRule"/>
</dbReference>
<evidence type="ECO:0000256" key="5">
    <source>
        <dbReference type="ARBA" id="ARBA00022842"/>
    </source>
</evidence>
<evidence type="ECO:0000256" key="3">
    <source>
        <dbReference type="ARBA" id="ARBA00022741"/>
    </source>
</evidence>
<feature type="binding site" evidence="7">
    <location>
        <position position="346"/>
    </location>
    <ligand>
        <name>GTP</name>
        <dbReference type="ChEBI" id="CHEBI:37565"/>
    </ligand>
</feature>
<dbReference type="GO" id="GO:0005737">
    <property type="term" value="C:cytoplasm"/>
    <property type="evidence" value="ECO:0007669"/>
    <property type="project" value="UniProtKB-SubCell"/>
</dbReference>
<accession>A0A154ID95</accession>
<feature type="binding site" description="in other chain" evidence="7">
    <location>
        <begin position="48"/>
        <end position="51"/>
    </location>
    <ligand>
        <name>IMP</name>
        <dbReference type="ChEBI" id="CHEBI:58053"/>
        <note>ligand shared between dimeric partners</note>
    </ligand>
</feature>
<dbReference type="GO" id="GO:0046040">
    <property type="term" value="P:IMP metabolic process"/>
    <property type="evidence" value="ECO:0007669"/>
    <property type="project" value="TreeGrafter"/>
</dbReference>
<dbReference type="SUPFAM" id="SSF52540">
    <property type="entry name" value="P-loop containing nucleoside triphosphate hydrolases"/>
    <property type="match status" value="1"/>
</dbReference>
<evidence type="ECO:0000256" key="2">
    <source>
        <dbReference type="ARBA" id="ARBA00022723"/>
    </source>
</evidence>
<proteinExistence type="inferred from homology"/>
<comment type="cofactor">
    <cofactor evidence="7">
        <name>Mg(2+)</name>
        <dbReference type="ChEBI" id="CHEBI:18420"/>
    </cofactor>
    <text evidence="7">Binds 1 Mg(2+) ion per subunit.</text>
</comment>
<protein>
    <recommendedName>
        <fullName evidence="7">Adenylosuccinate synthetase</fullName>
        <shortName evidence="7">AMPSase</shortName>
        <shortName evidence="7">AdSS</shortName>
        <ecNumber evidence="7">6.3.4.4</ecNumber>
    </recommendedName>
    <alternativeName>
        <fullName evidence="7">IMP--aspartate ligase</fullName>
    </alternativeName>
</protein>
<organism evidence="8">
    <name type="scientific">Rhizobium leguminosarum</name>
    <dbReference type="NCBI Taxonomy" id="384"/>
    <lineage>
        <taxon>Bacteria</taxon>
        <taxon>Pseudomonadati</taxon>
        <taxon>Pseudomonadota</taxon>
        <taxon>Alphaproteobacteria</taxon>
        <taxon>Hyphomicrobiales</taxon>
        <taxon>Rhizobiaceae</taxon>
        <taxon>Rhizobium/Agrobacterium group</taxon>
        <taxon>Rhizobium</taxon>
    </lineage>
</organism>
<keyword evidence="5 7" id="KW-0460">Magnesium</keyword>
<dbReference type="GO" id="GO:0044208">
    <property type="term" value="P:'de novo' AMP biosynthetic process"/>
    <property type="evidence" value="ECO:0007669"/>
    <property type="project" value="UniProtKB-UniRule"/>
</dbReference>
<name>A0A154ID95_RHILE</name>
<feature type="binding site" evidence="7">
    <location>
        <position position="148"/>
    </location>
    <ligand>
        <name>IMP</name>
        <dbReference type="ChEBI" id="CHEBI:58053"/>
        <note>ligand shared between dimeric partners</note>
    </ligand>
</feature>
<keyword evidence="2 7" id="KW-0479">Metal-binding</keyword>
<keyword evidence="1 7" id="KW-0436">Ligase</keyword>
<feature type="binding site" description="in other chain" evidence="7">
    <location>
        <position position="344"/>
    </location>
    <ligand>
        <name>IMP</name>
        <dbReference type="ChEBI" id="CHEBI:58053"/>
        <note>ligand shared between dimeric partners</note>
    </ligand>
</feature>
<dbReference type="Gene3D" id="1.10.300.10">
    <property type="entry name" value="Adenylosuccinate Synthetase, subunit A, domain 2"/>
    <property type="match status" value="1"/>
</dbReference>
<feature type="active site" description="Proton acceptor" evidence="7">
    <location>
        <position position="23"/>
    </location>
</feature>
<keyword evidence="6 7" id="KW-0342">GTP-binding</keyword>
<dbReference type="InterPro" id="IPR027417">
    <property type="entry name" value="P-loop_NTPase"/>
</dbReference>
<feature type="binding site" evidence="7">
    <location>
        <begin position="22"/>
        <end position="28"/>
    </location>
    <ligand>
        <name>GTP</name>
        <dbReference type="ChEBI" id="CHEBI:37565"/>
    </ligand>
</feature>
<dbReference type="RefSeq" id="WP_062943678.1">
    <property type="nucleotide sequence ID" value="NZ_CP171845.1"/>
</dbReference>
<dbReference type="InterPro" id="IPR042111">
    <property type="entry name" value="Adenylosuccinate_synth_dom3"/>
</dbReference>
<dbReference type="PANTHER" id="PTHR11846">
    <property type="entry name" value="ADENYLOSUCCINATE SYNTHETASE"/>
    <property type="match status" value="1"/>
</dbReference>
<dbReference type="GO" id="GO:0005525">
    <property type="term" value="F:GTP binding"/>
    <property type="evidence" value="ECO:0007669"/>
    <property type="project" value="UniProtKB-UniRule"/>
</dbReference>
<feature type="binding site" evidence="7">
    <location>
        <position position="23"/>
    </location>
    <ligand>
        <name>Mg(2+)</name>
        <dbReference type="ChEBI" id="CHEBI:18420"/>
    </ligand>
</feature>
<evidence type="ECO:0000256" key="6">
    <source>
        <dbReference type="ARBA" id="ARBA00023134"/>
    </source>
</evidence>
<dbReference type="InterPro" id="IPR042109">
    <property type="entry name" value="Adenylosuccinate_synth_dom1"/>
</dbReference>
<dbReference type="SMART" id="SM00788">
    <property type="entry name" value="Adenylsucc_synt"/>
    <property type="match status" value="1"/>
</dbReference>
<feature type="binding site" evidence="7">
    <location>
        <begin position="340"/>
        <end position="346"/>
    </location>
    <ligand>
        <name>substrate</name>
    </ligand>
</feature>
<dbReference type="Gene3D" id="3.90.170.10">
    <property type="entry name" value="Adenylosuccinate Synthetase, subunit A, domain 3"/>
    <property type="match status" value="1"/>
</dbReference>
<comment type="catalytic activity">
    <reaction evidence="7">
        <text>IMP + L-aspartate + GTP = N(6)-(1,2-dicarboxyethyl)-AMP + GDP + phosphate + 2 H(+)</text>
        <dbReference type="Rhea" id="RHEA:15753"/>
        <dbReference type="ChEBI" id="CHEBI:15378"/>
        <dbReference type="ChEBI" id="CHEBI:29991"/>
        <dbReference type="ChEBI" id="CHEBI:37565"/>
        <dbReference type="ChEBI" id="CHEBI:43474"/>
        <dbReference type="ChEBI" id="CHEBI:57567"/>
        <dbReference type="ChEBI" id="CHEBI:58053"/>
        <dbReference type="ChEBI" id="CHEBI:58189"/>
        <dbReference type="EC" id="6.3.4.4"/>
    </reaction>
</comment>
<dbReference type="GO" id="GO:0004019">
    <property type="term" value="F:adenylosuccinate synthase activity"/>
    <property type="evidence" value="ECO:0007669"/>
    <property type="project" value="UniProtKB-UniRule"/>
</dbReference>
<comment type="caution">
    <text evidence="8">The sequence shown here is derived from an EMBL/GenBank/DDBJ whole genome shotgun (WGS) entry which is preliminary data.</text>
</comment>
<comment type="similarity">
    <text evidence="7">Belongs to the adenylosuccinate synthetase family.</text>
</comment>
<reference evidence="8" key="1">
    <citation type="submission" date="2016-03" db="EMBL/GenBank/DDBJ databases">
        <title>Microsymbionts genomes from the relict species Vavilovia formosa.</title>
        <authorList>
            <person name="Chirak E."/>
            <person name="Kimeklis A."/>
            <person name="Kopat V."/>
            <person name="Andronov E."/>
        </authorList>
    </citation>
    <scope>NUCLEOTIDE SEQUENCE [LARGE SCALE GENOMIC DNA]</scope>
    <source>
        <strain evidence="8">Vaf12</strain>
    </source>
</reference>
<gene>
    <name evidence="7" type="primary">purA</name>
    <name evidence="8" type="ORF">A4A59_26455</name>
</gene>
<feature type="binding site" evidence="7">
    <location>
        <begin position="372"/>
        <end position="374"/>
    </location>
    <ligand>
        <name>GTP</name>
        <dbReference type="ChEBI" id="CHEBI:37565"/>
    </ligand>
</feature>
<comment type="function">
    <text evidence="7">Plays an important role in the de novo pathway of purine nucleotide biosynthesis. Catalyzes the first committed step in the biosynthesis of AMP from IMP.</text>
</comment>
<feature type="binding site" description="in other chain" evidence="7">
    <location>
        <position position="134"/>
    </location>
    <ligand>
        <name>IMP</name>
        <dbReference type="ChEBI" id="CHEBI:58053"/>
        <note>ligand shared between dimeric partners</note>
    </ligand>
</feature>
<dbReference type="PANTHER" id="PTHR11846:SF0">
    <property type="entry name" value="ADENYLOSUCCINATE SYNTHETASE"/>
    <property type="match status" value="1"/>
</dbReference>
<feature type="binding site" evidence="7">
    <location>
        <position position="50"/>
    </location>
    <ligand>
        <name>Mg(2+)</name>
        <dbReference type="ChEBI" id="CHEBI:18420"/>
    </ligand>
</feature>
<feature type="active site" description="Proton donor" evidence="7">
    <location>
        <position position="51"/>
    </location>
</feature>
<evidence type="ECO:0000256" key="4">
    <source>
        <dbReference type="ARBA" id="ARBA00022755"/>
    </source>
</evidence>
<dbReference type="InterPro" id="IPR042110">
    <property type="entry name" value="Adenylosuccinate_synth_dom2"/>
</dbReference>
<comment type="subcellular location">
    <subcellularLocation>
        <location evidence="7">Cytoplasm</location>
    </subcellularLocation>
</comment>
<feature type="binding site" description="in other chain" evidence="7">
    <location>
        <begin position="23"/>
        <end position="26"/>
    </location>
    <ligand>
        <name>IMP</name>
        <dbReference type="ChEBI" id="CHEBI:58053"/>
        <note>ligand shared between dimeric partners</note>
    </ligand>
</feature>
<dbReference type="HAMAP" id="MF_00011">
    <property type="entry name" value="Adenylosucc_synth"/>
    <property type="match status" value="1"/>
</dbReference>
<sequence length="469" mass="50465">MTVIPTPTPAGYADVLVGLQYGDEGKARIIDVIASDYEVIARFNGGANAGHTVEHADKKISLHQVPSGVFHPGKWLYIGSGCVLDPIKLVEELHEIRKIGGSVDDRLRISGLASLVQPHHVVIDQHTGSALGTTGQGIGPAYADRANRVVEGRIAHLRVGDLLHDPQQVFAATRENLARAVERNAIENIDQATLMSAFEIAAQAIIPLIEPDTLWLTKLATAGSRILFEGAQSFMLDVVKGSVPFVTSSSTLASAAYVGGDLSPKFHRKTIGVAKAIMSRVGRGPFVSEFGGAQSEEYSMSDHAKKQSEEAKLDVAKLLQSSSAYDIGTALRINGKEYGATTGRPRRIGAFDLVQLAYATAVNGVDEIYINKCDTLLDFASTSLPGIPIIVDYKLRGESIDYVPASSDLYRLVDPIFSSVPPFHSDISGIREPGDLPPEVLRFVQEVEKRSCRIVGIGVGPARDQFVLF</sequence>
<feature type="binding site" evidence="7">
    <location>
        <begin position="50"/>
        <end position="52"/>
    </location>
    <ligand>
        <name>GTP</name>
        <dbReference type="ChEBI" id="CHEBI:37565"/>
    </ligand>
</feature>
<feature type="binding site" description="in other chain" evidence="7">
    <location>
        <position position="232"/>
    </location>
    <ligand>
        <name>IMP</name>
        <dbReference type="ChEBI" id="CHEBI:58053"/>
        <note>ligand shared between dimeric partners</note>
    </ligand>
</feature>
<feature type="binding site" description="in other chain" evidence="7">
    <location>
        <position position="247"/>
    </location>
    <ligand>
        <name>IMP</name>
        <dbReference type="ChEBI" id="CHEBI:58053"/>
        <note>ligand shared between dimeric partners</note>
    </ligand>
</feature>
<keyword evidence="7" id="KW-0963">Cytoplasm</keyword>
<evidence type="ECO:0000313" key="8">
    <source>
        <dbReference type="EMBL" id="KZA98564.1"/>
    </source>
</evidence>
<dbReference type="Pfam" id="PF00709">
    <property type="entry name" value="Adenylsucc_synt"/>
    <property type="match status" value="1"/>
</dbReference>
<dbReference type="UniPathway" id="UPA00075">
    <property type="reaction ID" value="UER00335"/>
</dbReference>
<dbReference type="Gene3D" id="3.40.440.10">
    <property type="entry name" value="Adenylosuccinate Synthetase, subunit A, domain 1"/>
    <property type="match status" value="1"/>
</dbReference>
<keyword evidence="4 7" id="KW-0658">Purine biosynthesis</keyword>
<feature type="binding site" evidence="7">
    <location>
        <begin position="458"/>
        <end position="460"/>
    </location>
    <ligand>
        <name>GTP</name>
        <dbReference type="ChEBI" id="CHEBI:37565"/>
    </ligand>
</feature>
<dbReference type="EC" id="6.3.4.4" evidence="7"/>
<evidence type="ECO:0000256" key="1">
    <source>
        <dbReference type="ARBA" id="ARBA00022598"/>
    </source>
</evidence>
<comment type="subunit">
    <text evidence="7">Homodimer.</text>
</comment>
<keyword evidence="3 7" id="KW-0547">Nucleotide-binding</keyword>
<comment type="pathway">
    <text evidence="7">Purine metabolism; AMP biosynthesis via de novo pathway; AMP from IMP: step 1/2.</text>
</comment>
<dbReference type="InterPro" id="IPR001114">
    <property type="entry name" value="Adenylosuccinate_synthetase"/>
</dbReference>
<dbReference type="AlphaFoldDB" id="A0A154ID95"/>
<dbReference type="EMBL" id="LVYU01000113">
    <property type="protein sequence ID" value="KZA98564.1"/>
    <property type="molecule type" value="Genomic_DNA"/>
</dbReference>